<evidence type="ECO:0000313" key="3">
    <source>
        <dbReference type="EMBL" id="TSA86427.1"/>
    </source>
</evidence>
<accession>A0A553V1P8</accession>
<dbReference type="EMBL" id="VKDB01000005">
    <property type="protein sequence ID" value="TSA86427.1"/>
    <property type="molecule type" value="Genomic_DNA"/>
</dbReference>
<feature type="domain" description="DUF4395" evidence="2">
    <location>
        <begin position="8"/>
        <end position="135"/>
    </location>
</feature>
<gene>
    <name evidence="3" type="ORF">FNU79_07165</name>
</gene>
<dbReference type="OrthoDB" id="71218at2"/>
<dbReference type="AlphaFoldDB" id="A0A553V1P8"/>
<keyword evidence="4" id="KW-1185">Reference proteome</keyword>
<evidence type="ECO:0000256" key="1">
    <source>
        <dbReference type="SAM" id="Phobius"/>
    </source>
</evidence>
<evidence type="ECO:0000313" key="4">
    <source>
        <dbReference type="Proteomes" id="UP000316092"/>
    </source>
</evidence>
<dbReference type="Pfam" id="PF14340">
    <property type="entry name" value="DUF4395"/>
    <property type="match status" value="1"/>
</dbReference>
<name>A0A553V1P8_9DEIO</name>
<feature type="transmembrane region" description="Helical" evidence="1">
    <location>
        <begin position="81"/>
        <end position="101"/>
    </location>
</feature>
<feature type="transmembrane region" description="Helical" evidence="1">
    <location>
        <begin position="107"/>
        <end position="132"/>
    </location>
</feature>
<proteinExistence type="predicted"/>
<keyword evidence="1" id="KW-0812">Transmembrane</keyword>
<evidence type="ECO:0000259" key="2">
    <source>
        <dbReference type="Pfam" id="PF14340"/>
    </source>
</evidence>
<protein>
    <submittedName>
        <fullName evidence="3">DUF4395 domain-containing protein</fullName>
    </submittedName>
</protein>
<keyword evidence="1" id="KW-0472">Membrane</keyword>
<dbReference type="PIRSF" id="PIRSF030042">
    <property type="entry name" value="UCP030042"/>
    <property type="match status" value="1"/>
</dbReference>
<keyword evidence="1" id="KW-1133">Transmembrane helix</keyword>
<dbReference type="InterPro" id="IPR016942">
    <property type="entry name" value="UCP030042"/>
</dbReference>
<dbReference type="Proteomes" id="UP000316092">
    <property type="component" value="Unassembled WGS sequence"/>
</dbReference>
<comment type="caution">
    <text evidence="3">The sequence shown here is derived from an EMBL/GenBank/DDBJ whole genome shotgun (WGS) entry which is preliminary data.</text>
</comment>
<sequence>MIPGVQTDLSALKFNQLSVVGLTAAALLFRQPWLIAALGAAMLTGAVWPKRSPMKAAYLAASPLLGLKPNLVGESPEAHHFAQGVGGAFLLASALALLSGLTGLGVVLGFVVIGLALLNLTKSVCVGCWMYFQYKMLRYRLTAKA</sequence>
<organism evidence="3 4">
    <name type="scientific">Deinococcus detaillensis</name>
    <dbReference type="NCBI Taxonomy" id="2592048"/>
    <lineage>
        <taxon>Bacteria</taxon>
        <taxon>Thermotogati</taxon>
        <taxon>Deinococcota</taxon>
        <taxon>Deinococci</taxon>
        <taxon>Deinococcales</taxon>
        <taxon>Deinococcaceae</taxon>
        <taxon>Deinococcus</taxon>
    </lineage>
</organism>
<dbReference type="InterPro" id="IPR025508">
    <property type="entry name" value="DUF4395"/>
</dbReference>
<feature type="transmembrane region" description="Helical" evidence="1">
    <location>
        <begin position="20"/>
        <end position="48"/>
    </location>
</feature>
<reference evidence="3 4" key="1">
    <citation type="submission" date="2019-07" db="EMBL/GenBank/DDBJ databases">
        <title>Deinococcus detaillus sp. nov., isolated from humus soil in Antarctica.</title>
        <authorList>
            <person name="Zhang K."/>
        </authorList>
    </citation>
    <scope>NUCLEOTIDE SEQUENCE [LARGE SCALE GENOMIC DNA]</scope>
    <source>
        <strain evidence="3 4">H1</strain>
    </source>
</reference>